<proteinExistence type="predicted"/>
<accession>A0ACC2SI70</accession>
<keyword evidence="2" id="KW-1185">Reference proteome</keyword>
<comment type="caution">
    <text evidence="1">The sequence shown here is derived from an EMBL/GenBank/DDBJ whole genome shotgun (WGS) entry which is preliminary data.</text>
</comment>
<name>A0ACC2SI70_9FUNG</name>
<reference evidence="1" key="1">
    <citation type="submission" date="2022-04" db="EMBL/GenBank/DDBJ databases">
        <title>Genome of the entomopathogenic fungus Entomophthora muscae.</title>
        <authorList>
            <person name="Elya C."/>
            <person name="Lovett B.R."/>
            <person name="Lee E."/>
            <person name="Macias A.M."/>
            <person name="Hajek A.E."/>
            <person name="De Bivort B.L."/>
            <person name="Kasson M.T."/>
            <person name="De Fine Licht H.H."/>
            <person name="Stajich J.E."/>
        </authorList>
    </citation>
    <scope>NUCLEOTIDE SEQUENCE</scope>
    <source>
        <strain evidence="1">Berkeley</strain>
    </source>
</reference>
<evidence type="ECO:0000313" key="1">
    <source>
        <dbReference type="EMBL" id="KAJ9062077.1"/>
    </source>
</evidence>
<dbReference type="Proteomes" id="UP001165960">
    <property type="component" value="Unassembled WGS sequence"/>
</dbReference>
<protein>
    <submittedName>
        <fullName evidence="1">Uncharacterized protein</fullName>
    </submittedName>
</protein>
<sequence>MVGMNPSSMSSVKIPRRSLRNRILSIVYDIKFLYDFHEHFLANLPILALKNQVCSNLVNILFRNEDRFEIIF</sequence>
<gene>
    <name evidence="1" type="ORF">DSO57_1014500</name>
</gene>
<evidence type="ECO:0000313" key="2">
    <source>
        <dbReference type="Proteomes" id="UP001165960"/>
    </source>
</evidence>
<organism evidence="1 2">
    <name type="scientific">Entomophthora muscae</name>
    <dbReference type="NCBI Taxonomy" id="34485"/>
    <lineage>
        <taxon>Eukaryota</taxon>
        <taxon>Fungi</taxon>
        <taxon>Fungi incertae sedis</taxon>
        <taxon>Zoopagomycota</taxon>
        <taxon>Entomophthoromycotina</taxon>
        <taxon>Entomophthoromycetes</taxon>
        <taxon>Entomophthorales</taxon>
        <taxon>Entomophthoraceae</taxon>
        <taxon>Entomophthora</taxon>
    </lineage>
</organism>
<dbReference type="EMBL" id="QTSX02005026">
    <property type="protein sequence ID" value="KAJ9062077.1"/>
    <property type="molecule type" value="Genomic_DNA"/>
</dbReference>